<dbReference type="SUPFAM" id="SSF88946">
    <property type="entry name" value="Sigma2 domain of RNA polymerase sigma factors"/>
    <property type="match status" value="1"/>
</dbReference>
<organism evidence="7 8">
    <name type="scientific">Aquimarina rubra</name>
    <dbReference type="NCBI Taxonomy" id="1920033"/>
    <lineage>
        <taxon>Bacteria</taxon>
        <taxon>Pseudomonadati</taxon>
        <taxon>Bacteroidota</taxon>
        <taxon>Flavobacteriia</taxon>
        <taxon>Flavobacteriales</taxon>
        <taxon>Flavobacteriaceae</taxon>
        <taxon>Aquimarina</taxon>
    </lineage>
</organism>
<keyword evidence="4" id="KW-0804">Transcription</keyword>
<dbReference type="InterPro" id="IPR039425">
    <property type="entry name" value="RNA_pol_sigma-70-like"/>
</dbReference>
<reference evidence="8" key="1">
    <citation type="journal article" date="2019" name="Int. J. Syst. Evol. Microbiol.">
        <title>The Global Catalogue of Microorganisms (GCM) 10K type strain sequencing project: providing services to taxonomists for standard genome sequencing and annotation.</title>
        <authorList>
            <consortium name="The Broad Institute Genomics Platform"/>
            <consortium name="The Broad Institute Genome Sequencing Center for Infectious Disease"/>
            <person name="Wu L."/>
            <person name="Ma J."/>
        </authorList>
    </citation>
    <scope>NUCLEOTIDE SEQUENCE [LARGE SCALE GENOMIC DNA]</scope>
    <source>
        <strain evidence="8">KCTC 52274</strain>
    </source>
</reference>
<evidence type="ECO:0000256" key="1">
    <source>
        <dbReference type="ARBA" id="ARBA00010641"/>
    </source>
</evidence>
<proteinExistence type="inferred from homology"/>
<sequence length="171" mass="20462">MDSKKEHFHQFLNDHIGIIKKLCRGYTNNSQDFEDYVQDVCYQLWKSLDNFRGESKSSTWVYRVTLNVCMYNLKKKKRVQIIPTDRIEINRKLDEQVDEDQSNDNYQLLFEAIRQLQTIDRAIIMLYLEKKEYKEISDVVGLQANNIGVRVNRIKKKLKDIIDERLRRTVG</sequence>
<dbReference type="Pfam" id="PF08281">
    <property type="entry name" value="Sigma70_r4_2"/>
    <property type="match status" value="1"/>
</dbReference>
<comment type="similarity">
    <text evidence="1">Belongs to the sigma-70 factor family. ECF subfamily.</text>
</comment>
<gene>
    <name evidence="7" type="ORF">ACFSR1_07495</name>
</gene>
<dbReference type="PANTHER" id="PTHR43133:SF45">
    <property type="entry name" value="RNA POLYMERASE ECF-TYPE SIGMA FACTOR"/>
    <property type="match status" value="1"/>
</dbReference>
<dbReference type="InterPro" id="IPR014284">
    <property type="entry name" value="RNA_pol_sigma-70_dom"/>
</dbReference>
<dbReference type="InterPro" id="IPR036388">
    <property type="entry name" value="WH-like_DNA-bd_sf"/>
</dbReference>
<evidence type="ECO:0000256" key="4">
    <source>
        <dbReference type="ARBA" id="ARBA00023163"/>
    </source>
</evidence>
<dbReference type="InterPro" id="IPR013324">
    <property type="entry name" value="RNA_pol_sigma_r3/r4-like"/>
</dbReference>
<keyword evidence="8" id="KW-1185">Reference proteome</keyword>
<evidence type="ECO:0000259" key="5">
    <source>
        <dbReference type="Pfam" id="PF04542"/>
    </source>
</evidence>
<name>A0ABW5LFC3_9FLAO</name>
<dbReference type="Gene3D" id="1.10.1740.10">
    <property type="match status" value="1"/>
</dbReference>
<accession>A0ABW5LFC3</accession>
<keyword evidence="3" id="KW-0731">Sigma factor</keyword>
<dbReference type="Gene3D" id="1.10.10.10">
    <property type="entry name" value="Winged helix-like DNA-binding domain superfamily/Winged helix DNA-binding domain"/>
    <property type="match status" value="1"/>
</dbReference>
<protein>
    <submittedName>
        <fullName evidence="7">RNA polymerase sigma factor</fullName>
    </submittedName>
</protein>
<feature type="domain" description="RNA polymerase sigma factor 70 region 4 type 2" evidence="6">
    <location>
        <begin position="108"/>
        <end position="158"/>
    </location>
</feature>
<evidence type="ECO:0000313" key="7">
    <source>
        <dbReference type="EMBL" id="MFD2562514.1"/>
    </source>
</evidence>
<dbReference type="InterPro" id="IPR007627">
    <property type="entry name" value="RNA_pol_sigma70_r2"/>
</dbReference>
<feature type="domain" description="RNA polymerase sigma-70 region 2" evidence="5">
    <location>
        <begin position="14"/>
        <end position="78"/>
    </location>
</feature>
<keyword evidence="2" id="KW-0805">Transcription regulation</keyword>
<evidence type="ECO:0000256" key="3">
    <source>
        <dbReference type="ARBA" id="ARBA00023082"/>
    </source>
</evidence>
<dbReference type="SUPFAM" id="SSF88659">
    <property type="entry name" value="Sigma3 and sigma4 domains of RNA polymerase sigma factors"/>
    <property type="match status" value="1"/>
</dbReference>
<evidence type="ECO:0000259" key="6">
    <source>
        <dbReference type="Pfam" id="PF08281"/>
    </source>
</evidence>
<dbReference type="Proteomes" id="UP001597319">
    <property type="component" value="Unassembled WGS sequence"/>
</dbReference>
<dbReference type="PANTHER" id="PTHR43133">
    <property type="entry name" value="RNA POLYMERASE ECF-TYPE SIGMA FACTO"/>
    <property type="match status" value="1"/>
</dbReference>
<dbReference type="InterPro" id="IPR013249">
    <property type="entry name" value="RNA_pol_sigma70_r4_t2"/>
</dbReference>
<dbReference type="InterPro" id="IPR013325">
    <property type="entry name" value="RNA_pol_sigma_r2"/>
</dbReference>
<evidence type="ECO:0000313" key="8">
    <source>
        <dbReference type="Proteomes" id="UP001597319"/>
    </source>
</evidence>
<comment type="caution">
    <text evidence="7">The sequence shown here is derived from an EMBL/GenBank/DDBJ whole genome shotgun (WGS) entry which is preliminary data.</text>
</comment>
<dbReference type="NCBIfam" id="TIGR02937">
    <property type="entry name" value="sigma70-ECF"/>
    <property type="match status" value="1"/>
</dbReference>
<dbReference type="RefSeq" id="WP_378291172.1">
    <property type="nucleotide sequence ID" value="NZ_JBHULE010000008.1"/>
</dbReference>
<evidence type="ECO:0000256" key="2">
    <source>
        <dbReference type="ARBA" id="ARBA00023015"/>
    </source>
</evidence>
<dbReference type="EMBL" id="JBHULE010000008">
    <property type="protein sequence ID" value="MFD2562514.1"/>
    <property type="molecule type" value="Genomic_DNA"/>
</dbReference>
<dbReference type="Pfam" id="PF04542">
    <property type="entry name" value="Sigma70_r2"/>
    <property type="match status" value="1"/>
</dbReference>